<keyword evidence="3" id="KW-1185">Reference proteome</keyword>
<reference evidence="3" key="1">
    <citation type="journal article" date="2019" name="Int. J. Syst. Evol. Microbiol.">
        <title>The Global Catalogue of Microorganisms (GCM) 10K type strain sequencing project: providing services to taxonomists for standard genome sequencing and annotation.</title>
        <authorList>
            <consortium name="The Broad Institute Genomics Platform"/>
            <consortium name="The Broad Institute Genome Sequencing Center for Infectious Disease"/>
            <person name="Wu L."/>
            <person name="Ma J."/>
        </authorList>
    </citation>
    <scope>NUCLEOTIDE SEQUENCE [LARGE SCALE GENOMIC DNA]</scope>
    <source>
        <strain evidence="3">JCM 16902</strain>
    </source>
</reference>
<sequence length="100" mass="9786">MVLEDEVTGGVVFEDEAPGGLVSGDEVSGDEVSGDVVPVGVPLVGAGGTGAAAAGELTGIPLFWVVPPDHGPDAARPGAVSAGLCRPKPCWPSILLTDPG</sequence>
<feature type="region of interest" description="Disordered" evidence="1">
    <location>
        <begin position="15"/>
        <end position="34"/>
    </location>
</feature>
<gene>
    <name evidence="2" type="ORF">GCM10022223_00210</name>
</gene>
<evidence type="ECO:0000313" key="2">
    <source>
        <dbReference type="EMBL" id="GAA3589707.1"/>
    </source>
</evidence>
<name>A0ABP6YSL5_9ACTN</name>
<dbReference type="Proteomes" id="UP001501074">
    <property type="component" value="Unassembled WGS sequence"/>
</dbReference>
<evidence type="ECO:0000313" key="3">
    <source>
        <dbReference type="Proteomes" id="UP001501074"/>
    </source>
</evidence>
<organism evidence="2 3">
    <name type="scientific">Kineosporia mesophila</name>
    <dbReference type="NCBI Taxonomy" id="566012"/>
    <lineage>
        <taxon>Bacteria</taxon>
        <taxon>Bacillati</taxon>
        <taxon>Actinomycetota</taxon>
        <taxon>Actinomycetes</taxon>
        <taxon>Kineosporiales</taxon>
        <taxon>Kineosporiaceae</taxon>
        <taxon>Kineosporia</taxon>
    </lineage>
</organism>
<dbReference type="EMBL" id="BAAAZO010000001">
    <property type="protein sequence ID" value="GAA3589707.1"/>
    <property type="molecule type" value="Genomic_DNA"/>
</dbReference>
<accession>A0ABP6YSL5</accession>
<comment type="caution">
    <text evidence="2">The sequence shown here is derived from an EMBL/GenBank/DDBJ whole genome shotgun (WGS) entry which is preliminary data.</text>
</comment>
<evidence type="ECO:0000256" key="1">
    <source>
        <dbReference type="SAM" id="MobiDB-lite"/>
    </source>
</evidence>
<proteinExistence type="predicted"/>
<protein>
    <submittedName>
        <fullName evidence="2">Uncharacterized protein</fullName>
    </submittedName>
</protein>